<sequence length="106" mass="11633">MDAEGFKSEDAPPTWPFGKERPAPPEPEPDLSGLMPLDYLLGVMRNPDLPPPLRMQAATLAAQYCHPKPAPKSAKQEAEAERQKNRSSRFGRRQPPTLTAVQGGKS</sequence>
<accession>A0A2G7TA36</accession>
<dbReference type="AlphaFoldDB" id="A0A2G7TA36"/>
<comment type="caution">
    <text evidence="2">The sequence shown here is derived from an EMBL/GenBank/DDBJ whole genome shotgun (WGS) entry which is preliminary data.</text>
</comment>
<feature type="compositionally biased region" description="Basic and acidic residues" evidence="1">
    <location>
        <begin position="74"/>
        <end position="84"/>
    </location>
</feature>
<feature type="region of interest" description="Disordered" evidence="1">
    <location>
        <begin position="65"/>
        <end position="106"/>
    </location>
</feature>
<evidence type="ECO:0000313" key="2">
    <source>
        <dbReference type="EMBL" id="PII36766.1"/>
    </source>
</evidence>
<dbReference type="EMBL" id="PEKC01000011">
    <property type="protein sequence ID" value="PII36766.1"/>
    <property type="molecule type" value="Genomic_DNA"/>
</dbReference>
<organism evidence="2">
    <name type="scientific">Chryseobacterium sp. B5</name>
    <dbReference type="NCBI Taxonomy" id="2050562"/>
    <lineage>
        <taxon>Bacteria</taxon>
        <taxon>Pseudomonadati</taxon>
        <taxon>Bacteroidota</taxon>
        <taxon>Flavobacteriia</taxon>
        <taxon>Flavobacteriales</taxon>
        <taxon>Weeksellaceae</taxon>
        <taxon>Chryseobacterium group</taxon>
        <taxon>Chryseobacterium</taxon>
    </lineage>
</organism>
<protein>
    <submittedName>
        <fullName evidence="2">Uncharacterized protein</fullName>
    </submittedName>
</protein>
<name>A0A2G7TA36_9FLAO</name>
<evidence type="ECO:0000256" key="1">
    <source>
        <dbReference type="SAM" id="MobiDB-lite"/>
    </source>
</evidence>
<gene>
    <name evidence="2" type="ORF">CTI11_04795</name>
</gene>
<feature type="compositionally biased region" description="Basic and acidic residues" evidence="1">
    <location>
        <begin position="1"/>
        <end position="10"/>
    </location>
</feature>
<proteinExistence type="predicted"/>
<feature type="region of interest" description="Disordered" evidence="1">
    <location>
        <begin position="1"/>
        <end position="34"/>
    </location>
</feature>
<reference evidence="2" key="1">
    <citation type="submission" date="2017-10" db="EMBL/GenBank/DDBJ databases">
        <title>Chryseobacterium sp. B5 is a hydrocarbonoclastic and plant growth promoting bacterium.</title>
        <authorList>
            <person name="Thijs S."/>
            <person name="Gkorezis P."/>
            <person name="Van Hamme J."/>
        </authorList>
    </citation>
    <scope>NUCLEOTIDE SEQUENCE</scope>
    <source>
        <strain evidence="2">B5</strain>
    </source>
</reference>